<protein>
    <submittedName>
        <fullName evidence="2">Uncharacterized protein</fullName>
    </submittedName>
</protein>
<feature type="region of interest" description="Disordered" evidence="1">
    <location>
        <begin position="58"/>
        <end position="90"/>
    </location>
</feature>
<evidence type="ECO:0000313" key="3">
    <source>
        <dbReference type="Proteomes" id="UP000241890"/>
    </source>
</evidence>
<dbReference type="EMBL" id="BEYU01000012">
    <property type="protein sequence ID" value="GBG25471.1"/>
    <property type="molecule type" value="Genomic_DNA"/>
</dbReference>
<comment type="caution">
    <text evidence="2">The sequence shown here is derived from an EMBL/GenBank/DDBJ whole genome shotgun (WGS) entry which is preliminary data.</text>
</comment>
<organism evidence="2 3">
    <name type="scientific">Hondaea fermentalgiana</name>
    <dbReference type="NCBI Taxonomy" id="2315210"/>
    <lineage>
        <taxon>Eukaryota</taxon>
        <taxon>Sar</taxon>
        <taxon>Stramenopiles</taxon>
        <taxon>Bigyra</taxon>
        <taxon>Labyrinthulomycetes</taxon>
        <taxon>Thraustochytrida</taxon>
        <taxon>Thraustochytriidae</taxon>
        <taxon>Hondaea</taxon>
    </lineage>
</organism>
<sequence>MVDVRAKGFGVVLFQMPSGTELFMVDESDDNLVTRHDKVELMNWLALDDERLHRIKCRHEKDEEQEKEGEDDDEMDGHEDGSKTDGLDADAYEIEAARDLVRFCLRGDA</sequence>
<dbReference type="Proteomes" id="UP000241890">
    <property type="component" value="Unassembled WGS sequence"/>
</dbReference>
<feature type="compositionally biased region" description="Acidic residues" evidence="1">
    <location>
        <begin position="65"/>
        <end position="77"/>
    </location>
</feature>
<keyword evidence="3" id="KW-1185">Reference proteome</keyword>
<reference evidence="2 3" key="1">
    <citation type="submission" date="2017-12" db="EMBL/GenBank/DDBJ databases">
        <title>Sequencing, de novo assembly and annotation of complete genome of a new Thraustochytrid species, strain FCC1311.</title>
        <authorList>
            <person name="Sedici K."/>
            <person name="Godart F."/>
            <person name="Aiese Cigliano R."/>
            <person name="Sanseverino W."/>
            <person name="Barakat M."/>
            <person name="Ortet P."/>
            <person name="Marechal E."/>
            <person name="Cagnac O."/>
            <person name="Amato A."/>
        </authorList>
    </citation>
    <scope>NUCLEOTIDE SEQUENCE [LARGE SCALE GENOMIC DNA]</scope>
</reference>
<dbReference type="OrthoDB" id="193242at2759"/>
<gene>
    <name evidence="2" type="ORF">FCC1311_016902</name>
</gene>
<name>A0A2R5GBF9_9STRA</name>
<evidence type="ECO:0000313" key="2">
    <source>
        <dbReference type="EMBL" id="GBG25471.1"/>
    </source>
</evidence>
<dbReference type="InParanoid" id="A0A2R5GBF9"/>
<proteinExistence type="predicted"/>
<dbReference type="AlphaFoldDB" id="A0A2R5GBF9"/>
<evidence type="ECO:0000256" key="1">
    <source>
        <dbReference type="SAM" id="MobiDB-lite"/>
    </source>
</evidence>
<accession>A0A2R5GBF9</accession>